<feature type="region of interest" description="Disordered" evidence="10">
    <location>
        <begin position="103"/>
        <end position="129"/>
    </location>
</feature>
<sequence length="129" mass="13778">MTDVTNLAAATGTGGSSGIFLYIVLGALVLMMFFGSRRARKQQREASAFRDSLEVGTEVMTGSGFFGTIVAVEGDRITLAAEDGGRTTWIRQAIAKVVEPVVEDDTLDVPEEDGTDTTVTSQDERPTND</sequence>
<keyword evidence="9 11" id="KW-0472">Membrane</keyword>
<dbReference type="PANTHER" id="PTHR33909">
    <property type="entry name" value="SEC TRANSLOCON ACCESSORY COMPLEX SUBUNIT YAJC"/>
    <property type="match status" value="1"/>
</dbReference>
<evidence type="ECO:0000313" key="12">
    <source>
        <dbReference type="EMBL" id="MBD9700352.1"/>
    </source>
</evidence>
<evidence type="ECO:0000256" key="6">
    <source>
        <dbReference type="ARBA" id="ARBA00022927"/>
    </source>
</evidence>
<dbReference type="PANTHER" id="PTHR33909:SF1">
    <property type="entry name" value="SEC TRANSLOCON ACCESSORY COMPLEX SUBUNIT YAJC"/>
    <property type="match status" value="1"/>
</dbReference>
<keyword evidence="6" id="KW-0653">Protein transport</keyword>
<feature type="compositionally biased region" description="Acidic residues" evidence="10">
    <location>
        <begin position="103"/>
        <end position="115"/>
    </location>
</feature>
<dbReference type="Pfam" id="PF02699">
    <property type="entry name" value="YajC"/>
    <property type="match status" value="1"/>
</dbReference>
<comment type="similarity">
    <text evidence="2">Belongs to the YajC family.</text>
</comment>
<dbReference type="RefSeq" id="WP_192281794.1">
    <property type="nucleotide sequence ID" value="NZ_JACZDF010000008.1"/>
</dbReference>
<keyword evidence="8" id="KW-0811">Translocation</keyword>
<dbReference type="SMART" id="SM01323">
    <property type="entry name" value="YajC"/>
    <property type="match status" value="1"/>
</dbReference>
<evidence type="ECO:0000256" key="10">
    <source>
        <dbReference type="SAM" id="MobiDB-lite"/>
    </source>
</evidence>
<evidence type="ECO:0000256" key="3">
    <source>
        <dbReference type="ARBA" id="ARBA00022448"/>
    </source>
</evidence>
<proteinExistence type="inferred from homology"/>
<dbReference type="EMBL" id="JACZDF010000008">
    <property type="protein sequence ID" value="MBD9700352.1"/>
    <property type="molecule type" value="Genomic_DNA"/>
</dbReference>
<comment type="caution">
    <text evidence="12">The sequence shown here is derived from an EMBL/GenBank/DDBJ whole genome shotgun (WGS) entry which is preliminary data.</text>
</comment>
<evidence type="ECO:0000256" key="2">
    <source>
        <dbReference type="ARBA" id="ARBA00006742"/>
    </source>
</evidence>
<organism evidence="12 13">
    <name type="scientific">Flavimobilis rhizosphaerae</name>
    <dbReference type="NCBI Taxonomy" id="2775421"/>
    <lineage>
        <taxon>Bacteria</taxon>
        <taxon>Bacillati</taxon>
        <taxon>Actinomycetota</taxon>
        <taxon>Actinomycetes</taxon>
        <taxon>Micrococcales</taxon>
        <taxon>Jonesiaceae</taxon>
        <taxon>Flavimobilis</taxon>
    </lineage>
</organism>
<keyword evidence="3" id="KW-0813">Transport</keyword>
<feature type="transmembrane region" description="Helical" evidence="11">
    <location>
        <begin position="15"/>
        <end position="34"/>
    </location>
</feature>
<evidence type="ECO:0000256" key="4">
    <source>
        <dbReference type="ARBA" id="ARBA00022475"/>
    </source>
</evidence>
<keyword evidence="13" id="KW-1185">Reference proteome</keyword>
<evidence type="ECO:0000256" key="7">
    <source>
        <dbReference type="ARBA" id="ARBA00022989"/>
    </source>
</evidence>
<dbReference type="Proteomes" id="UP000642107">
    <property type="component" value="Unassembled WGS sequence"/>
</dbReference>
<keyword evidence="4" id="KW-1003">Cell membrane</keyword>
<accession>A0ABR9DTA8</accession>
<evidence type="ECO:0000256" key="9">
    <source>
        <dbReference type="ARBA" id="ARBA00023136"/>
    </source>
</evidence>
<evidence type="ECO:0000313" key="13">
    <source>
        <dbReference type="Proteomes" id="UP000642107"/>
    </source>
</evidence>
<evidence type="ECO:0000256" key="1">
    <source>
        <dbReference type="ARBA" id="ARBA00004162"/>
    </source>
</evidence>
<evidence type="ECO:0000256" key="11">
    <source>
        <dbReference type="SAM" id="Phobius"/>
    </source>
</evidence>
<name>A0ABR9DTA8_9MICO</name>
<dbReference type="InterPro" id="IPR003849">
    <property type="entry name" value="Preprotein_translocase_YajC"/>
</dbReference>
<keyword evidence="5 11" id="KW-0812">Transmembrane</keyword>
<reference evidence="12 13" key="1">
    <citation type="submission" date="2020-09" db="EMBL/GenBank/DDBJ databases">
        <title>Flavimobilis rhizosphaerae sp. nov., isolated from rhizosphere soil of Spartina alterniflora.</title>
        <authorList>
            <person name="Hanqin C."/>
        </authorList>
    </citation>
    <scope>NUCLEOTIDE SEQUENCE [LARGE SCALE GENOMIC DNA]</scope>
    <source>
        <strain evidence="12 13">GY 10621</strain>
    </source>
</reference>
<gene>
    <name evidence="12" type="primary">yajC</name>
    <name evidence="12" type="ORF">IGS67_12795</name>
</gene>
<protein>
    <submittedName>
        <fullName evidence="12">Preprotein translocase subunit YajC</fullName>
    </submittedName>
</protein>
<comment type="subcellular location">
    <subcellularLocation>
        <location evidence="1">Cell membrane</location>
        <topology evidence="1">Single-pass membrane protein</topology>
    </subcellularLocation>
</comment>
<dbReference type="NCBIfam" id="TIGR00739">
    <property type="entry name" value="yajC"/>
    <property type="match status" value="1"/>
</dbReference>
<keyword evidence="7 11" id="KW-1133">Transmembrane helix</keyword>
<evidence type="ECO:0000256" key="8">
    <source>
        <dbReference type="ARBA" id="ARBA00023010"/>
    </source>
</evidence>
<evidence type="ECO:0000256" key="5">
    <source>
        <dbReference type="ARBA" id="ARBA00022692"/>
    </source>
</evidence>